<organism evidence="1 2">
    <name type="scientific">Flavobacterium resistens</name>
    <dbReference type="NCBI Taxonomy" id="443612"/>
    <lineage>
        <taxon>Bacteria</taxon>
        <taxon>Pseudomonadati</taxon>
        <taxon>Bacteroidota</taxon>
        <taxon>Flavobacteriia</taxon>
        <taxon>Flavobacteriales</taxon>
        <taxon>Flavobacteriaceae</taxon>
        <taxon>Flavobacterium</taxon>
    </lineage>
</organism>
<evidence type="ECO:0000313" key="2">
    <source>
        <dbReference type="Proteomes" id="UP000317289"/>
    </source>
</evidence>
<protein>
    <submittedName>
        <fullName evidence="1">Uncharacterized protein</fullName>
    </submittedName>
</protein>
<dbReference type="AlphaFoldDB" id="A0A521DBB5"/>
<dbReference type="Proteomes" id="UP000317289">
    <property type="component" value="Unassembled WGS sequence"/>
</dbReference>
<sequence>MSYLLPNIFAKIQIIIATTKITINIPNPIPALKMSPITSQLVNENSITNTINNLSILFCMTSDVLN</sequence>
<evidence type="ECO:0000313" key="1">
    <source>
        <dbReference type="EMBL" id="SMO68953.1"/>
    </source>
</evidence>
<accession>A0A521DBB5</accession>
<dbReference type="EMBL" id="FXTA01000003">
    <property type="protein sequence ID" value="SMO68953.1"/>
    <property type="molecule type" value="Genomic_DNA"/>
</dbReference>
<proteinExistence type="predicted"/>
<gene>
    <name evidence="1" type="ORF">SAMN06265349_10391</name>
</gene>
<reference evidence="1 2" key="1">
    <citation type="submission" date="2017-05" db="EMBL/GenBank/DDBJ databases">
        <authorList>
            <person name="Varghese N."/>
            <person name="Submissions S."/>
        </authorList>
    </citation>
    <scope>NUCLEOTIDE SEQUENCE [LARGE SCALE GENOMIC DNA]</scope>
    <source>
        <strain evidence="1 2">DSM 19382</strain>
    </source>
</reference>
<name>A0A521DBB5_9FLAO</name>